<gene>
    <name evidence="2" type="ORF">SDC9_115033</name>
</gene>
<evidence type="ECO:0000256" key="1">
    <source>
        <dbReference type="SAM" id="MobiDB-lite"/>
    </source>
</evidence>
<evidence type="ECO:0000313" key="2">
    <source>
        <dbReference type="EMBL" id="MPM68102.1"/>
    </source>
</evidence>
<reference evidence="2" key="1">
    <citation type="submission" date="2019-08" db="EMBL/GenBank/DDBJ databases">
        <authorList>
            <person name="Kucharzyk K."/>
            <person name="Murdoch R.W."/>
            <person name="Higgins S."/>
            <person name="Loffler F."/>
        </authorList>
    </citation>
    <scope>NUCLEOTIDE SEQUENCE</scope>
</reference>
<feature type="region of interest" description="Disordered" evidence="1">
    <location>
        <begin position="1"/>
        <end position="26"/>
    </location>
</feature>
<proteinExistence type="predicted"/>
<name>A0A645BS91_9ZZZZ</name>
<dbReference type="EMBL" id="VSSQ01022061">
    <property type="protein sequence ID" value="MPM68102.1"/>
    <property type="molecule type" value="Genomic_DNA"/>
</dbReference>
<sequence>MSELQIRQEPRCNNRNHRDSLPASRSMKEEYMNRQPLRADCFHQWQDRKYQVPNWMHPMCRKLLTRFEFHRWQISKYSCGCFPELFLNRPPLVSMSEKLVQVSHIQKTYVRHNKFHCSDLLPSPGCRNLSKATDCCSSRLPRPDCGMDQTS</sequence>
<accession>A0A645BS91</accession>
<organism evidence="2">
    <name type="scientific">bioreactor metagenome</name>
    <dbReference type="NCBI Taxonomy" id="1076179"/>
    <lineage>
        <taxon>unclassified sequences</taxon>
        <taxon>metagenomes</taxon>
        <taxon>ecological metagenomes</taxon>
    </lineage>
</organism>
<comment type="caution">
    <text evidence="2">The sequence shown here is derived from an EMBL/GenBank/DDBJ whole genome shotgun (WGS) entry which is preliminary data.</text>
</comment>
<protein>
    <submittedName>
        <fullName evidence="2">Uncharacterized protein</fullName>
    </submittedName>
</protein>
<dbReference type="AlphaFoldDB" id="A0A645BS91"/>